<sequence length="220" mass="24424">YNPIVVSVFRRAVSSPLLLCVLAASVWADSSERNPDFGMTPGSRFGTVGLDVHYSSGDYFSKDHSMPGVEWLPIDPVFRAGVIVGSRYAVGAELALLKFLPKREPDPFSGIYTWPFLTYAPVICFGPSLAYFQPAWGSYQPFGTVSISMSYGAFDYYENLVGWRAKLTAGVLKQFSPTIGLGLELGCYHDRVRIKWYESEELRSGNSLYLGLQLTGFQEP</sequence>
<gene>
    <name evidence="2" type="ORF">CH330_04745</name>
</gene>
<comment type="caution">
    <text evidence="2">The sequence shown here is derived from an EMBL/GenBank/DDBJ whole genome shotgun (WGS) entry which is preliminary data.</text>
</comment>
<reference evidence="2 3" key="1">
    <citation type="submission" date="2017-07" db="EMBL/GenBank/DDBJ databases">
        <title>Recovery of genomes from metagenomes via a dereplication, aggregation, and scoring strategy.</title>
        <authorList>
            <person name="Sieber C.M."/>
            <person name="Probst A.J."/>
            <person name="Sharrar A."/>
            <person name="Thomas B.C."/>
            <person name="Hess M."/>
            <person name="Tringe S.G."/>
            <person name="Banfield J.F."/>
        </authorList>
    </citation>
    <scope>NUCLEOTIDE SEQUENCE [LARGE SCALE GENOMIC DNA]</scope>
    <source>
        <strain evidence="2">JGI_Cruoil_03_51_56</strain>
    </source>
</reference>
<dbReference type="AlphaFoldDB" id="A0A235BTI3"/>
<keyword evidence="1" id="KW-0732">Signal</keyword>
<accession>A0A235BTI3</accession>
<proteinExistence type="predicted"/>
<dbReference type="Proteomes" id="UP000215559">
    <property type="component" value="Unassembled WGS sequence"/>
</dbReference>
<evidence type="ECO:0008006" key="4">
    <source>
        <dbReference type="Google" id="ProtNLM"/>
    </source>
</evidence>
<dbReference type="EMBL" id="NOZP01000084">
    <property type="protein sequence ID" value="OYD15783.1"/>
    <property type="molecule type" value="Genomic_DNA"/>
</dbReference>
<evidence type="ECO:0000313" key="3">
    <source>
        <dbReference type="Proteomes" id="UP000215559"/>
    </source>
</evidence>
<evidence type="ECO:0000313" key="2">
    <source>
        <dbReference type="EMBL" id="OYD15783.1"/>
    </source>
</evidence>
<protein>
    <recommendedName>
        <fullName evidence="4">Outer membrane protein beta-barrel domain-containing protein</fullName>
    </recommendedName>
</protein>
<evidence type="ECO:0000256" key="1">
    <source>
        <dbReference type="SAM" id="SignalP"/>
    </source>
</evidence>
<feature type="chain" id="PRO_5012014337" description="Outer membrane protein beta-barrel domain-containing protein" evidence="1">
    <location>
        <begin position="29"/>
        <end position="220"/>
    </location>
</feature>
<feature type="non-terminal residue" evidence="2">
    <location>
        <position position="1"/>
    </location>
</feature>
<feature type="signal peptide" evidence="1">
    <location>
        <begin position="1"/>
        <end position="28"/>
    </location>
</feature>
<name>A0A235BTI3_UNCW3</name>
<organism evidence="2 3">
    <name type="scientific">candidate division WOR-3 bacterium JGI_Cruoil_03_51_56</name>
    <dbReference type="NCBI Taxonomy" id="1973747"/>
    <lineage>
        <taxon>Bacteria</taxon>
        <taxon>Bacteria division WOR-3</taxon>
    </lineage>
</organism>